<evidence type="ECO:0000313" key="5">
    <source>
        <dbReference type="Proteomes" id="UP000271137"/>
    </source>
</evidence>
<dbReference type="EMBL" id="RXFQ01000010">
    <property type="protein sequence ID" value="RSZ33901.1"/>
    <property type="molecule type" value="Genomic_DNA"/>
</dbReference>
<protein>
    <recommendedName>
        <fullName evidence="2">Alpha/beta hydrolase domain-containing protein</fullName>
    </recommendedName>
</protein>
<dbReference type="Pfam" id="PF20091">
    <property type="entry name" value="Abhydrolase_10"/>
    <property type="match status" value="1"/>
</dbReference>
<dbReference type="EMBL" id="RQXU01000014">
    <property type="protein sequence ID" value="RRH86191.1"/>
    <property type="molecule type" value="Genomic_DNA"/>
</dbReference>
<evidence type="ECO:0000313" key="3">
    <source>
        <dbReference type="EMBL" id="RRH86191.1"/>
    </source>
</evidence>
<evidence type="ECO:0000259" key="2">
    <source>
        <dbReference type="Pfam" id="PF20091"/>
    </source>
</evidence>
<evidence type="ECO:0000313" key="4">
    <source>
        <dbReference type="EMBL" id="RSZ33901.1"/>
    </source>
</evidence>
<reference evidence="3 6" key="1">
    <citation type="submission" date="2018-11" db="EMBL/GenBank/DDBJ databases">
        <title>The genome of Variovorax sp T529.</title>
        <authorList>
            <person name="Gao J."/>
        </authorList>
    </citation>
    <scope>NUCLEOTIDE SEQUENCE [LARGE SCALE GENOMIC DNA]</scope>
    <source>
        <strain evidence="3 6">T529</strain>
    </source>
</reference>
<name>A0A3P3EJ11_9BURK</name>
<dbReference type="AlphaFoldDB" id="A0A3P3EJ11"/>
<keyword evidence="5" id="KW-1185">Reference proteome</keyword>
<organism evidence="3 6">
    <name type="scientific">Variovorax beijingensis</name>
    <dbReference type="NCBI Taxonomy" id="2496117"/>
    <lineage>
        <taxon>Bacteria</taxon>
        <taxon>Pseudomonadati</taxon>
        <taxon>Pseudomonadota</taxon>
        <taxon>Betaproteobacteria</taxon>
        <taxon>Burkholderiales</taxon>
        <taxon>Comamonadaceae</taxon>
        <taxon>Variovorax</taxon>
    </lineage>
</organism>
<reference evidence="4 5" key="2">
    <citation type="submission" date="2018-12" db="EMBL/GenBank/DDBJ databases">
        <title>The genome sequences of strain 502.</title>
        <authorList>
            <person name="Gao J."/>
            <person name="Sun J."/>
        </authorList>
    </citation>
    <scope>NUCLEOTIDE SEQUENCE [LARGE SCALE GENOMIC DNA]</scope>
    <source>
        <strain evidence="4 5">502</strain>
    </source>
</reference>
<dbReference type="Proteomes" id="UP000271590">
    <property type="component" value="Unassembled WGS sequence"/>
</dbReference>
<dbReference type="Proteomes" id="UP000271137">
    <property type="component" value="Unassembled WGS sequence"/>
</dbReference>
<accession>A0A3P3EJ11</accession>
<evidence type="ECO:0000313" key="6">
    <source>
        <dbReference type="Proteomes" id="UP000271590"/>
    </source>
</evidence>
<feature type="domain" description="Alpha/beta hydrolase" evidence="2">
    <location>
        <begin position="35"/>
        <end position="75"/>
    </location>
</feature>
<gene>
    <name evidence="3" type="ORF">EH244_21505</name>
    <name evidence="4" type="ORF">EJO66_18205</name>
</gene>
<sequence length="84" mass="8779">MNHQPACGQGSPPGTLGRRGTDAAAGERTASGDPRLSLEERYGSHEGYVAAVRAAAGKAFAEGFLLPADRDRLIRQASESAVLR</sequence>
<proteinExistence type="predicted"/>
<comment type="caution">
    <text evidence="3">The sequence shown here is derived from an EMBL/GenBank/DDBJ whole genome shotgun (WGS) entry which is preliminary data.</text>
</comment>
<evidence type="ECO:0000256" key="1">
    <source>
        <dbReference type="SAM" id="MobiDB-lite"/>
    </source>
</evidence>
<feature type="region of interest" description="Disordered" evidence="1">
    <location>
        <begin position="1"/>
        <end position="36"/>
    </location>
</feature>
<dbReference type="InterPro" id="IPR045394">
    <property type="entry name" value="Abhydrolase_dom"/>
</dbReference>